<protein>
    <submittedName>
        <fullName evidence="2">Putative membrane protein</fullName>
    </submittedName>
</protein>
<reference evidence="2 3" key="1">
    <citation type="submission" date="2016-10" db="EMBL/GenBank/DDBJ databases">
        <authorList>
            <person name="de Groot N.N."/>
        </authorList>
    </citation>
    <scope>NUCLEOTIDE SEQUENCE [LARGE SCALE GENOMIC DNA]</scope>
    <source>
        <strain evidence="2 3">DSM 21668</strain>
    </source>
</reference>
<dbReference type="EMBL" id="FNGS01000008">
    <property type="protein sequence ID" value="SDM65473.1"/>
    <property type="molecule type" value="Genomic_DNA"/>
</dbReference>
<accession>A0A1G9V030</accession>
<dbReference type="STRING" id="563176.SAMN04488090_3908"/>
<keyword evidence="3" id="KW-1185">Reference proteome</keyword>
<dbReference type="OrthoDB" id="6402664at2"/>
<feature type="transmembrane region" description="Helical" evidence="1">
    <location>
        <begin position="53"/>
        <end position="77"/>
    </location>
</feature>
<feature type="transmembrane region" description="Helical" evidence="1">
    <location>
        <begin position="12"/>
        <end position="41"/>
    </location>
</feature>
<dbReference type="InterPro" id="IPR007165">
    <property type="entry name" value="Phage_holin_4_2"/>
</dbReference>
<organism evidence="2 3">
    <name type="scientific">Siphonobacter aquaeclarae</name>
    <dbReference type="NCBI Taxonomy" id="563176"/>
    <lineage>
        <taxon>Bacteria</taxon>
        <taxon>Pseudomonadati</taxon>
        <taxon>Bacteroidota</taxon>
        <taxon>Cytophagia</taxon>
        <taxon>Cytophagales</taxon>
        <taxon>Cytophagaceae</taxon>
        <taxon>Siphonobacter</taxon>
    </lineage>
</organism>
<keyword evidence="1" id="KW-0472">Membrane</keyword>
<dbReference type="Pfam" id="PF04020">
    <property type="entry name" value="Phage_holin_4_2"/>
    <property type="match status" value="1"/>
</dbReference>
<gene>
    <name evidence="2" type="ORF">SAMN04488090_3908</name>
</gene>
<proteinExistence type="predicted"/>
<keyword evidence="1" id="KW-0812">Transmembrane</keyword>
<evidence type="ECO:0000313" key="3">
    <source>
        <dbReference type="Proteomes" id="UP000198901"/>
    </source>
</evidence>
<feature type="transmembrane region" description="Helical" evidence="1">
    <location>
        <begin position="89"/>
        <end position="110"/>
    </location>
</feature>
<dbReference type="RefSeq" id="WP_093206964.1">
    <property type="nucleotide sequence ID" value="NZ_FNGS01000008.1"/>
</dbReference>
<name>A0A1G9V030_9BACT</name>
<dbReference type="PANTHER" id="PTHR37309:SF1">
    <property type="entry name" value="SLR0284 PROTEIN"/>
    <property type="match status" value="1"/>
</dbReference>
<evidence type="ECO:0000256" key="1">
    <source>
        <dbReference type="SAM" id="Phobius"/>
    </source>
</evidence>
<dbReference type="Proteomes" id="UP000198901">
    <property type="component" value="Unassembled WGS sequence"/>
</dbReference>
<dbReference type="PANTHER" id="PTHR37309">
    <property type="entry name" value="SLR0284 PROTEIN"/>
    <property type="match status" value="1"/>
</dbReference>
<keyword evidence="1" id="KW-1133">Transmembrane helix</keyword>
<dbReference type="AlphaFoldDB" id="A0A1G9V030"/>
<sequence>MGLIVRLLINAVVIYLVANFLPGVTVAGFGTAIIVAIVLALLNTFVKPILEILSLPITVLTLGLFLLVINVLIIKLAAYLVDGFAVRDWLVALIFGFIVSLVSSILGAGARD</sequence>
<evidence type="ECO:0000313" key="2">
    <source>
        <dbReference type="EMBL" id="SDM65473.1"/>
    </source>
</evidence>